<accession>A2DIW5</accession>
<evidence type="ECO:0000313" key="3">
    <source>
        <dbReference type="Proteomes" id="UP000001542"/>
    </source>
</evidence>
<dbReference type="PROSITE" id="PS00018">
    <property type="entry name" value="EF_HAND_1"/>
    <property type="match status" value="1"/>
</dbReference>
<evidence type="ECO:0000259" key="1">
    <source>
        <dbReference type="PROSITE" id="PS50222"/>
    </source>
</evidence>
<dbReference type="InterPro" id="IPR018247">
    <property type="entry name" value="EF_Hand_1_Ca_BS"/>
</dbReference>
<dbReference type="KEGG" id="tva:5465257"/>
<dbReference type="PROSITE" id="PS50222">
    <property type="entry name" value="EF_HAND_2"/>
    <property type="match status" value="1"/>
</dbReference>
<reference evidence="2" key="1">
    <citation type="submission" date="2006-10" db="EMBL/GenBank/DDBJ databases">
        <authorList>
            <person name="Amadeo P."/>
            <person name="Zhao Q."/>
            <person name="Wortman J."/>
            <person name="Fraser-Liggett C."/>
            <person name="Carlton J."/>
        </authorList>
    </citation>
    <scope>NUCLEOTIDE SEQUENCE</scope>
    <source>
        <strain evidence="2">G3</strain>
    </source>
</reference>
<evidence type="ECO:0000313" key="2">
    <source>
        <dbReference type="EMBL" id="EAY19728.1"/>
    </source>
</evidence>
<dbReference type="GO" id="GO:0005509">
    <property type="term" value="F:calcium ion binding"/>
    <property type="evidence" value="ECO:0007669"/>
    <property type="project" value="InterPro"/>
</dbReference>
<dbReference type="EMBL" id="DS113205">
    <property type="protein sequence ID" value="EAY19728.1"/>
    <property type="molecule type" value="Genomic_DNA"/>
</dbReference>
<dbReference type="VEuPathDB" id="TrichDB:TVAGG3_0561850"/>
<organism evidence="2 3">
    <name type="scientific">Trichomonas vaginalis (strain ATCC PRA-98 / G3)</name>
    <dbReference type="NCBI Taxonomy" id="412133"/>
    <lineage>
        <taxon>Eukaryota</taxon>
        <taxon>Metamonada</taxon>
        <taxon>Parabasalia</taxon>
        <taxon>Trichomonadida</taxon>
        <taxon>Trichomonadidae</taxon>
        <taxon>Trichomonas</taxon>
    </lineage>
</organism>
<proteinExistence type="predicted"/>
<dbReference type="RefSeq" id="XP_001580714.1">
    <property type="nucleotide sequence ID" value="XM_001580664.1"/>
</dbReference>
<dbReference type="Proteomes" id="UP000001542">
    <property type="component" value="Unassembled WGS sequence"/>
</dbReference>
<dbReference type="AlphaFoldDB" id="A2DIW5"/>
<feature type="domain" description="EF-hand" evidence="1">
    <location>
        <begin position="1"/>
        <end position="25"/>
    </location>
</feature>
<keyword evidence="3" id="KW-1185">Reference proteome</keyword>
<dbReference type="SUPFAM" id="SSF48371">
    <property type="entry name" value="ARM repeat"/>
    <property type="match status" value="1"/>
</dbReference>
<name>A2DIW5_TRIV3</name>
<reference evidence="2" key="2">
    <citation type="journal article" date="2007" name="Science">
        <title>Draft genome sequence of the sexually transmitted pathogen Trichomonas vaginalis.</title>
        <authorList>
            <person name="Carlton J.M."/>
            <person name="Hirt R.P."/>
            <person name="Silva J.C."/>
            <person name="Delcher A.L."/>
            <person name="Schatz M."/>
            <person name="Zhao Q."/>
            <person name="Wortman J.R."/>
            <person name="Bidwell S.L."/>
            <person name="Alsmark U.C.M."/>
            <person name="Besteiro S."/>
            <person name="Sicheritz-Ponten T."/>
            <person name="Noel C.J."/>
            <person name="Dacks J.B."/>
            <person name="Foster P.G."/>
            <person name="Simillion C."/>
            <person name="Van de Peer Y."/>
            <person name="Miranda-Saavedra D."/>
            <person name="Barton G.J."/>
            <person name="Westrop G.D."/>
            <person name="Mueller S."/>
            <person name="Dessi D."/>
            <person name="Fiori P.L."/>
            <person name="Ren Q."/>
            <person name="Paulsen I."/>
            <person name="Zhang H."/>
            <person name="Bastida-Corcuera F.D."/>
            <person name="Simoes-Barbosa A."/>
            <person name="Brown M.T."/>
            <person name="Hayes R.D."/>
            <person name="Mukherjee M."/>
            <person name="Okumura C.Y."/>
            <person name="Schneider R."/>
            <person name="Smith A.J."/>
            <person name="Vanacova S."/>
            <person name="Villalvazo M."/>
            <person name="Haas B.J."/>
            <person name="Pertea M."/>
            <person name="Feldblyum T.V."/>
            <person name="Utterback T.R."/>
            <person name="Shu C.L."/>
            <person name="Osoegawa K."/>
            <person name="de Jong P.J."/>
            <person name="Hrdy I."/>
            <person name="Horvathova L."/>
            <person name="Zubacova Z."/>
            <person name="Dolezal P."/>
            <person name="Malik S.B."/>
            <person name="Logsdon J.M. Jr."/>
            <person name="Henze K."/>
            <person name="Gupta A."/>
            <person name="Wang C.C."/>
            <person name="Dunne R.L."/>
            <person name="Upcroft J.A."/>
            <person name="Upcroft P."/>
            <person name="White O."/>
            <person name="Salzberg S.L."/>
            <person name="Tang P."/>
            <person name="Chiu C.-H."/>
            <person name="Lee Y.-S."/>
            <person name="Embley T.M."/>
            <person name="Coombs G.H."/>
            <person name="Mottram J.C."/>
            <person name="Tachezy J."/>
            <person name="Fraser-Liggett C.M."/>
            <person name="Johnson P.J."/>
        </authorList>
    </citation>
    <scope>NUCLEOTIDE SEQUENCE [LARGE SCALE GENOMIC DNA]</scope>
    <source>
        <strain evidence="2">G3</strain>
    </source>
</reference>
<gene>
    <name evidence="2" type="ORF">TVAG_433240</name>
</gene>
<dbReference type="InterPro" id="IPR016024">
    <property type="entry name" value="ARM-type_fold"/>
</dbReference>
<dbReference type="VEuPathDB" id="TrichDB:TVAG_433240"/>
<sequence>MFDQDDDDKLDPQEVEKIIRELMDPVAGQKPENVMAMEKLFQHPDFPDTLKSIIMKTSSPAILQMGILLLERSFKSNWKKFSLNRKKIFMKFFIDMLKNEVVIENRSFYLICKSIGSIVQRTKTIYPELMKFLFELPQDFNTQPEFIARLLCLNECIPFLEKQQFFANLNTILSILYYGMEIEDGIITLVTFLKKILQIHGDIENIILQNQQLAEEINGYEQTEETEAKLQEISTIITNESSNLEIIQNSLQSDMFLQTCQRTGDAQNYVYNSTTCLSYFEAKMLISKILQVSEPIQDAISAASSQDMDISQQYEAFGVIISYLQDQNLLQEILNYIYTNIPEIEVFEDIYSLPFIEEALKSFQHALVASFLTNLIQICLQNPQESIVLCLMSFTELVTNAPEVFTKELTDLVDKSVEIAFSYGEMTNSKLYKLIQAVYDQDQSSLKSILIKYLDNLINSFNSDKSQDTLLAISTLLNYNLQIKEESQPLIWEMRHSIDNFTQEIYLDILKKTIEKREKIETSFANDILLYVSPAFEESETLAGSALLVCASILRKEEKVEEIIQNCVPILHQLFSVEDETRPVQDALTFIATACEIMRENATFVTDFFENIQNILESSNVSSELYNEAVRTACFTIRYCGNEDVVSLVFDILDKQLSSNSDSMLIDSLLNIKLITKFIEEDSAIILYNKISSHARETTSVEILTRCFDSLSRFAKFFGSSVVDDCFELFELFIHGKLPASSSTFESFCDFDMELLDSFTEFCYRVVSINSDVAEQICSEYIHLSERHNETYSMMITRVFTGSLESETCTENIVHTYLDIIGDIIESSTPNLSQQEIVYALNLILNKFPGNVSLVTSHLDLYLRWWHFVLENKSSYINLASNLASLFLTVASTEENFPLDVLDQSLLFFPPSDTTECRRMSISLLNIITRGEIPAQIQVSLSRCLSLLFTMPQTEFRKLKLDQDLINTLVSVLKQLVTKESNLNSALDSVKGSDVMTNKLYNIINS</sequence>
<protein>
    <recommendedName>
        <fullName evidence="1">EF-hand domain-containing protein</fullName>
    </recommendedName>
</protein>
<dbReference type="InParanoid" id="A2DIW5"/>
<dbReference type="InterPro" id="IPR002048">
    <property type="entry name" value="EF_hand_dom"/>
</dbReference>
<dbReference type="SMR" id="A2DIW5"/>